<dbReference type="Proteomes" id="UP000694866">
    <property type="component" value="Unplaced"/>
</dbReference>
<feature type="compositionally biased region" description="Basic and acidic residues" evidence="1">
    <location>
        <begin position="257"/>
        <end position="267"/>
    </location>
</feature>
<feature type="compositionally biased region" description="Polar residues" evidence="1">
    <location>
        <begin position="183"/>
        <end position="193"/>
    </location>
</feature>
<sequence>MEEVRKKDREDREDREDHRCDLEDEVVVVRGNGIVGCKNLDVLQDQANANSRCQGSDCEREDSLEKEVCGKTAQSPAALAFTIDFGNGSKEVDTVKYQNLFQRFARHRRNVSTSKIEIKTSQSSDLSPNFVQKTKPVSNYSEGYFSSEDDTKRKADKLSQKLKELGLKTSPKGVSLRHPLMSRSLTEKPTANRRSYHEPSPPRPDLSYSSTMNDLSRLQNALDEDRSNRVQYSPEKKYTKNIEYLEINHSYSSENLDEPHETSEKLKNTSYTPTPSNNPGSLQKPRNVQMLCVTYSGESSTDPNIDKFSVSNLDNDSEETVSEAGTYTVHKDYTDEEKARMDIDKTFSVGVLTEDEQNSSYGHHFQMNTSRDSNSWISEWATQVAEHNSLPPAIGGTTGRTPPMSPSKIPSPIYSRSKRLPKSRHEASDSSLDVEVHQRMASTMIDSGGESDEDTSNSYPTPPHSSQRTPTHSLVRRGSLSESLFKRVNTSDSRRSMRKYTDKKEEINVPKSPSHMLVRLHLGRSNSVENRGNHSDTAESNSSRRSSLRNYHEENFKHTNSPILNRLRSTTPKLTNSPILGHKALATRTLTPSIERPKQLVKPGSQSKNIGYFTCMENSPYMLRKSLSTSNYREETSKDKLLNLHGSPMLSRNTSIQRSTSNTSIRTMKTKSMLTRRSSFNDNSNERLKTKLANSDSSSETGEAVTPAPPISSGIKLNRTFSMRRARLSCESESTPNTTPEERRRRAQSEIKSAPTSARQQHHRGRTSSVGASNKEVFKKPEPPRPRGPSLSRTEGGRYSMRAQKTSPSTRPNQKASKEGKNSGRSNSTLTSKEVEFQNWKRRKNYDPMKAAAEGKKKLDVTRKHHSTEDGNSRDNSVLRSASFHGTGGALSLADDWSDNEFNFRGDVQPPPCSPLGSDSDLDTSSYLQTTHNVMSAMSARINVYQTGAVDSGGESDEDTSHSLRQGRIGRETSDTESSEEQGNRNLGFNRSYAGRRSREPEAKVPQVKAKPVNSGRSKSEGTSIARTDSGRFSVRPTKGAVKVKPKEVKKKESLVKEQEMQNWKRRKSYDPMKAALEGKRKAGMVKRSLNSESSSVLRSQSFHGPVTLGLSEWSDEDISASADEAPIY</sequence>
<feature type="compositionally biased region" description="Basic and acidic residues" evidence="1">
    <location>
        <begin position="740"/>
        <end position="749"/>
    </location>
</feature>
<keyword evidence="2" id="KW-1185">Reference proteome</keyword>
<reference evidence="3" key="1">
    <citation type="submission" date="2025-08" db="UniProtKB">
        <authorList>
            <consortium name="RefSeq"/>
        </authorList>
    </citation>
    <scope>IDENTIFICATION</scope>
    <source>
        <strain evidence="3">USDA-PBARC FA_bdor</strain>
        <tissue evidence="3">Whole organism</tissue>
    </source>
</reference>
<feature type="region of interest" description="Disordered" evidence="1">
    <location>
        <begin position="949"/>
        <end position="1102"/>
    </location>
</feature>
<feature type="compositionally biased region" description="Basic and acidic residues" evidence="1">
    <location>
        <begin position="853"/>
        <end position="873"/>
    </location>
</feature>
<dbReference type="AlphaFoldDB" id="A0A9R1U2K4"/>
<feature type="region of interest" description="Disordered" evidence="1">
    <location>
        <begin position="644"/>
        <end position="881"/>
    </location>
</feature>
<feature type="compositionally biased region" description="Polar residues" evidence="1">
    <location>
        <begin position="750"/>
        <end position="759"/>
    </location>
</feature>
<organism evidence="2 3">
    <name type="scientific">Fopius arisanus</name>
    <dbReference type="NCBI Taxonomy" id="64838"/>
    <lineage>
        <taxon>Eukaryota</taxon>
        <taxon>Metazoa</taxon>
        <taxon>Ecdysozoa</taxon>
        <taxon>Arthropoda</taxon>
        <taxon>Hexapoda</taxon>
        <taxon>Insecta</taxon>
        <taxon>Pterygota</taxon>
        <taxon>Neoptera</taxon>
        <taxon>Endopterygota</taxon>
        <taxon>Hymenoptera</taxon>
        <taxon>Apocrita</taxon>
        <taxon>Ichneumonoidea</taxon>
        <taxon>Braconidae</taxon>
        <taxon>Opiinae</taxon>
        <taxon>Fopius</taxon>
    </lineage>
</organism>
<feature type="compositionally biased region" description="Basic and acidic residues" evidence="1">
    <location>
        <begin position="492"/>
        <end position="508"/>
    </location>
</feature>
<feature type="region of interest" description="Disordered" evidence="1">
    <location>
        <begin position="166"/>
        <end position="211"/>
    </location>
</feature>
<feature type="region of interest" description="Disordered" evidence="1">
    <location>
        <begin position="389"/>
        <end position="548"/>
    </location>
</feature>
<feature type="compositionally biased region" description="Low complexity" evidence="1">
    <location>
        <begin position="406"/>
        <end position="415"/>
    </location>
</feature>
<name>A0A9R1U2K4_9HYME</name>
<feature type="compositionally biased region" description="Low complexity" evidence="1">
    <location>
        <begin position="1088"/>
        <end position="1102"/>
    </location>
</feature>
<accession>A0A9R1U2K4</accession>
<feature type="compositionally biased region" description="Polar residues" evidence="1">
    <location>
        <begin position="268"/>
        <end position="285"/>
    </location>
</feature>
<feature type="compositionally biased region" description="Basic and acidic residues" evidence="1">
    <location>
        <begin position="1045"/>
        <end position="1060"/>
    </location>
</feature>
<feature type="compositionally biased region" description="Polar residues" evidence="1">
    <location>
        <begin position="456"/>
        <end position="472"/>
    </location>
</feature>
<dbReference type="KEGG" id="fas:105267589"/>
<feature type="compositionally biased region" description="Polar residues" evidence="1">
    <location>
        <begin position="692"/>
        <end position="701"/>
    </location>
</feature>
<protein>
    <submittedName>
        <fullName evidence="3">Dentin sialophosphoprotein isoform X1</fullName>
    </submittedName>
</protein>
<feature type="compositionally biased region" description="Polar residues" evidence="1">
    <location>
        <begin position="803"/>
        <end position="815"/>
    </location>
</feature>
<feature type="compositionally biased region" description="Polar residues" evidence="1">
    <location>
        <begin position="650"/>
        <end position="683"/>
    </location>
</feature>
<feature type="compositionally biased region" description="Polar residues" evidence="1">
    <location>
        <begin position="823"/>
        <end position="832"/>
    </location>
</feature>
<feature type="compositionally biased region" description="Basic and acidic residues" evidence="1">
    <location>
        <begin position="776"/>
        <end position="785"/>
    </location>
</feature>
<feature type="region of interest" description="Disordered" evidence="1">
    <location>
        <begin position="902"/>
        <end position="925"/>
    </location>
</feature>
<dbReference type="GeneID" id="105267589"/>
<dbReference type="RefSeq" id="XP_011304842.1">
    <property type="nucleotide sequence ID" value="XM_011306540.1"/>
</dbReference>
<gene>
    <name evidence="3" type="primary">LOC105267589</name>
</gene>
<evidence type="ECO:0000256" key="1">
    <source>
        <dbReference type="SAM" id="MobiDB-lite"/>
    </source>
</evidence>
<dbReference type="OrthoDB" id="5822793at2759"/>
<evidence type="ECO:0000313" key="2">
    <source>
        <dbReference type="Proteomes" id="UP000694866"/>
    </source>
</evidence>
<feature type="compositionally biased region" description="Basic and acidic residues" evidence="1">
    <location>
        <begin position="423"/>
        <end position="438"/>
    </location>
</feature>
<evidence type="ECO:0000313" key="3">
    <source>
        <dbReference type="RefSeq" id="XP_011304842.1"/>
    </source>
</evidence>
<feature type="region of interest" description="Disordered" evidence="1">
    <location>
        <begin position="252"/>
        <end position="285"/>
    </location>
</feature>
<feature type="compositionally biased region" description="Polar residues" evidence="1">
    <location>
        <begin position="1015"/>
        <end position="1027"/>
    </location>
</feature>
<proteinExistence type="predicted"/>